<evidence type="ECO:0000256" key="2">
    <source>
        <dbReference type="SAM" id="Phobius"/>
    </source>
</evidence>
<dbReference type="Proteomes" id="UP000053317">
    <property type="component" value="Unassembled WGS sequence"/>
</dbReference>
<dbReference type="PANTHER" id="PTHR39218">
    <property type="entry name" value="OXIDOREDUCTASE 14 KDA SUBUNIT, PUTATIVE (AFU_ORTHOLOGUE AFUA_1G12110)-RELATED"/>
    <property type="match status" value="1"/>
</dbReference>
<keyword evidence="3" id="KW-0830">Ubiquinone</keyword>
<keyword evidence="2" id="KW-0812">Transmembrane</keyword>
<keyword evidence="2" id="KW-0472">Membrane</keyword>
<evidence type="ECO:0000313" key="3">
    <source>
        <dbReference type="EMBL" id="KKY19374.1"/>
    </source>
</evidence>
<dbReference type="EMBL" id="LCWF01000108">
    <property type="protein sequence ID" value="KKY19374.1"/>
    <property type="molecule type" value="Genomic_DNA"/>
</dbReference>
<organism evidence="3 4">
    <name type="scientific">Phaeomoniella chlamydospora</name>
    <name type="common">Phaeoacremonium chlamydosporum</name>
    <dbReference type="NCBI Taxonomy" id="158046"/>
    <lineage>
        <taxon>Eukaryota</taxon>
        <taxon>Fungi</taxon>
        <taxon>Dikarya</taxon>
        <taxon>Ascomycota</taxon>
        <taxon>Pezizomycotina</taxon>
        <taxon>Eurotiomycetes</taxon>
        <taxon>Chaetothyriomycetidae</taxon>
        <taxon>Phaeomoniellales</taxon>
        <taxon>Phaeomoniellaceae</taxon>
        <taxon>Phaeomoniella</taxon>
    </lineage>
</organism>
<feature type="transmembrane region" description="Helical" evidence="2">
    <location>
        <begin position="33"/>
        <end position="50"/>
    </location>
</feature>
<keyword evidence="4" id="KW-1185">Reference proteome</keyword>
<reference evidence="3 4" key="2">
    <citation type="submission" date="2015-05" db="EMBL/GenBank/DDBJ databases">
        <authorList>
            <person name="Morales-Cruz A."/>
            <person name="Amrine K.C."/>
            <person name="Cantu D."/>
        </authorList>
    </citation>
    <scope>NUCLEOTIDE SEQUENCE [LARGE SCALE GENOMIC DNA]</scope>
    <source>
        <strain evidence="3">UCRPC4</strain>
    </source>
</reference>
<reference evidence="3 4" key="1">
    <citation type="submission" date="2015-05" db="EMBL/GenBank/DDBJ databases">
        <title>Distinctive expansion of gene families associated with plant cell wall degradation and secondary metabolism in the genomes of grapevine trunk pathogens.</title>
        <authorList>
            <person name="Lawrence D.P."/>
            <person name="Travadon R."/>
            <person name="Rolshausen P.E."/>
            <person name="Baumgartner K."/>
        </authorList>
    </citation>
    <scope>NUCLEOTIDE SEQUENCE [LARGE SCALE GENOMIC DNA]</scope>
    <source>
        <strain evidence="3">UCRPC4</strain>
    </source>
</reference>
<dbReference type="OrthoDB" id="2141050at2759"/>
<protein>
    <submittedName>
        <fullName evidence="3">Putative nadh-ubiquinone oxidoreductase 14 kDa</fullName>
    </submittedName>
</protein>
<gene>
    <name evidence="3" type="ORF">UCRPC4_g04534</name>
</gene>
<proteinExistence type="predicted"/>
<evidence type="ECO:0000256" key="1">
    <source>
        <dbReference type="SAM" id="MobiDB-lite"/>
    </source>
</evidence>
<dbReference type="PANTHER" id="PTHR39218:SF1">
    <property type="entry name" value="OXIDOREDUCTASE 14 KDA SUBUNIT, PUTATIVE (AFU_ORTHOLOGUE AFUA_1G12110)-RELATED"/>
    <property type="match status" value="1"/>
</dbReference>
<accession>A0A0G2EA28</accession>
<name>A0A0G2EA28_PHACM</name>
<feature type="transmembrane region" description="Helical" evidence="2">
    <location>
        <begin position="5"/>
        <end position="21"/>
    </location>
</feature>
<feature type="region of interest" description="Disordered" evidence="1">
    <location>
        <begin position="75"/>
        <end position="95"/>
    </location>
</feature>
<comment type="caution">
    <text evidence="3">The sequence shown here is derived from an EMBL/GenBank/DDBJ whole genome shotgun (WGS) entry which is preliminary data.</text>
</comment>
<evidence type="ECO:0000313" key="4">
    <source>
        <dbReference type="Proteomes" id="UP000053317"/>
    </source>
</evidence>
<sequence length="95" mass="10888">MVHKVLFWSGFGIAVRFWQLGLEMRPLFAKDSLWAYPVFAGVGGTFGYWLQGVEARQTNILKQRRDLILEKRRKRDEREKLEGSAETAGILSATS</sequence>
<dbReference type="AlphaFoldDB" id="A0A0G2EA28"/>
<keyword evidence="2" id="KW-1133">Transmembrane helix</keyword>